<dbReference type="GO" id="GO:0012505">
    <property type="term" value="C:endomembrane system"/>
    <property type="evidence" value="ECO:0007669"/>
    <property type="project" value="UniProtKB-SubCell"/>
</dbReference>
<dbReference type="Proteomes" id="UP001176961">
    <property type="component" value="Unassembled WGS sequence"/>
</dbReference>
<organism evidence="8 9">
    <name type="scientific">Cylicocyclus nassatus</name>
    <name type="common">Nematode worm</name>
    <dbReference type="NCBI Taxonomy" id="53992"/>
    <lineage>
        <taxon>Eukaryota</taxon>
        <taxon>Metazoa</taxon>
        <taxon>Ecdysozoa</taxon>
        <taxon>Nematoda</taxon>
        <taxon>Chromadorea</taxon>
        <taxon>Rhabditida</taxon>
        <taxon>Rhabditina</taxon>
        <taxon>Rhabditomorpha</taxon>
        <taxon>Strongyloidea</taxon>
        <taxon>Strongylidae</taxon>
        <taxon>Cylicocyclus</taxon>
    </lineage>
</organism>
<feature type="transmembrane region" description="Helical" evidence="6">
    <location>
        <begin position="43"/>
        <end position="62"/>
    </location>
</feature>
<keyword evidence="4 6" id="KW-1133">Transmembrane helix</keyword>
<gene>
    <name evidence="8" type="ORF">CYNAS_LOCUS21187</name>
</gene>
<evidence type="ECO:0000256" key="6">
    <source>
        <dbReference type="SAM" id="Phobius"/>
    </source>
</evidence>
<dbReference type="Pfam" id="PF15982">
    <property type="entry name" value="TMEM135_C_rich"/>
    <property type="match status" value="1"/>
</dbReference>
<keyword evidence="3 6" id="KW-0812">Transmembrane</keyword>
<dbReference type="InterPro" id="IPR026749">
    <property type="entry name" value="Tmem135"/>
</dbReference>
<comment type="caution">
    <text evidence="8">The sequence shown here is derived from an EMBL/GenBank/DDBJ whole genome shotgun (WGS) entry which is preliminary data.</text>
</comment>
<accession>A0AA36HE97</accession>
<reference evidence="8" key="1">
    <citation type="submission" date="2023-07" db="EMBL/GenBank/DDBJ databases">
        <authorList>
            <consortium name="CYATHOMIX"/>
        </authorList>
    </citation>
    <scope>NUCLEOTIDE SEQUENCE</scope>
    <source>
        <strain evidence="8">N/A</strain>
    </source>
</reference>
<dbReference type="EMBL" id="CATQJL010000326">
    <property type="protein sequence ID" value="CAJ0609204.1"/>
    <property type="molecule type" value="Genomic_DNA"/>
</dbReference>
<feature type="transmembrane region" description="Helical" evidence="6">
    <location>
        <begin position="102"/>
        <end position="126"/>
    </location>
</feature>
<evidence type="ECO:0000256" key="5">
    <source>
        <dbReference type="ARBA" id="ARBA00023136"/>
    </source>
</evidence>
<protein>
    <recommendedName>
        <fullName evidence="7">Transmembrane protein 135 N-terminal domain-containing protein</fullName>
    </recommendedName>
</protein>
<proteinExistence type="inferred from homology"/>
<evidence type="ECO:0000256" key="4">
    <source>
        <dbReference type="ARBA" id="ARBA00022989"/>
    </source>
</evidence>
<keyword evidence="9" id="KW-1185">Reference proteome</keyword>
<sequence>MAFLSKLAYALDMQILTTNCYETIHTWEPDCYKAILVATPNGFWVSLRTYLTFYTLTTLISKRGDVRKVDWKRFFVDVMRSSIFLTANLLLFQYFICRARHLLGFFTVPTMGCLTSMMASLCAILIEKNSRRPALALYTTNLASETLYRQLRNHGYLFSVKYGECVPFAVGLGIFMYLRARGNLDPTVKKVLNFSHCAAPDEDIVNASKLPDDFHAMLDKLRHGFGRTSKCEHKYSCASAATESFAKNFAIGAGISAILALLRNLRHLFANPLTIAKVLLSKENLKLPLFFGLLPLLFHVTRCATNRLGGSSTEFSNAAAGVVSAASMALYPNVTIAMYTLWKAIEAVYCNAVEAGYLPVIPHWDTILYTISTGYVLWQTVVEPQAVRKGYLGFLKQITGDRFRLFNRDLYEHFGFQSKLLYPDVKLVLNTKYVTLNPMLYQKIRPPC</sequence>
<evidence type="ECO:0000256" key="3">
    <source>
        <dbReference type="ARBA" id="ARBA00022692"/>
    </source>
</evidence>
<feature type="domain" description="Transmembrane protein 135 N-terminal" evidence="7">
    <location>
        <begin position="18"/>
        <end position="149"/>
    </location>
</feature>
<evidence type="ECO:0000313" key="8">
    <source>
        <dbReference type="EMBL" id="CAJ0609204.1"/>
    </source>
</evidence>
<feature type="transmembrane region" description="Helical" evidence="6">
    <location>
        <begin position="74"/>
        <end position="96"/>
    </location>
</feature>
<comment type="similarity">
    <text evidence="2">Belongs to the TMEM135 family.</text>
</comment>
<name>A0AA36HE97_CYLNA</name>
<dbReference type="PANTHER" id="PTHR12459:SF15">
    <property type="entry name" value="TRANSMEMBRANE PROTEIN 135"/>
    <property type="match status" value="1"/>
</dbReference>
<keyword evidence="5 6" id="KW-0472">Membrane</keyword>
<evidence type="ECO:0000256" key="1">
    <source>
        <dbReference type="ARBA" id="ARBA00004127"/>
    </source>
</evidence>
<evidence type="ECO:0000259" key="7">
    <source>
        <dbReference type="Pfam" id="PF15982"/>
    </source>
</evidence>
<dbReference type="AlphaFoldDB" id="A0AA36HE97"/>
<evidence type="ECO:0000256" key="2">
    <source>
        <dbReference type="ARBA" id="ARBA00008924"/>
    </source>
</evidence>
<dbReference type="InterPro" id="IPR031926">
    <property type="entry name" value="TMEM135_N"/>
</dbReference>
<comment type="subcellular location">
    <subcellularLocation>
        <location evidence="1">Endomembrane system</location>
        <topology evidence="1">Multi-pass membrane protein</topology>
    </subcellularLocation>
</comment>
<dbReference type="PANTHER" id="PTHR12459">
    <property type="entry name" value="TRANSMEMBRANE PROTEIN 135-RELATED"/>
    <property type="match status" value="1"/>
</dbReference>
<evidence type="ECO:0000313" key="9">
    <source>
        <dbReference type="Proteomes" id="UP001176961"/>
    </source>
</evidence>